<dbReference type="AlphaFoldDB" id="A0A069CXH5"/>
<evidence type="ECO:0000313" key="2">
    <source>
        <dbReference type="Proteomes" id="UP000027601"/>
    </source>
</evidence>
<proteinExistence type="predicted"/>
<comment type="caution">
    <text evidence="1">The sequence shown here is derived from an EMBL/GenBank/DDBJ whole genome shotgun (WGS) entry which is preliminary data.</text>
</comment>
<dbReference type="EMBL" id="BAJS01000001">
    <property type="protein sequence ID" value="GAK35293.1"/>
    <property type="molecule type" value="Genomic_DNA"/>
</dbReference>
<organism evidence="1 2">
    <name type="scientific">Bacteroides graminisolvens DSM 19988 = JCM 15093</name>
    <dbReference type="NCBI Taxonomy" id="1121097"/>
    <lineage>
        <taxon>Bacteria</taxon>
        <taxon>Pseudomonadati</taxon>
        <taxon>Bacteroidota</taxon>
        <taxon>Bacteroidia</taxon>
        <taxon>Bacteroidales</taxon>
        <taxon>Bacteroidaceae</taxon>
        <taxon>Bacteroides</taxon>
    </lineage>
</organism>
<keyword evidence="2" id="KW-1185">Reference proteome</keyword>
<dbReference type="Proteomes" id="UP000027601">
    <property type="component" value="Unassembled WGS sequence"/>
</dbReference>
<name>A0A069CXH5_9BACE</name>
<gene>
    <name evidence="1" type="ORF">JCM15093_374</name>
</gene>
<protein>
    <submittedName>
        <fullName evidence="1">Uncharacterized protein</fullName>
    </submittedName>
</protein>
<sequence>MFLIVGGKFTRLFSDNKVARLFSFFLKDDKRLKEYKDKYLTLLVITNYVKEDNCESRY</sequence>
<evidence type="ECO:0000313" key="1">
    <source>
        <dbReference type="EMBL" id="GAK35293.1"/>
    </source>
</evidence>
<reference evidence="1 2" key="1">
    <citation type="journal article" date="2015" name="Microbes Environ.">
        <title>Distribution and evolution of nitrogen fixation genes in the phylum bacteroidetes.</title>
        <authorList>
            <person name="Inoue J."/>
            <person name="Oshima K."/>
            <person name="Suda W."/>
            <person name="Sakamoto M."/>
            <person name="Iino T."/>
            <person name="Noda S."/>
            <person name="Hongoh Y."/>
            <person name="Hattori M."/>
            <person name="Ohkuma M."/>
        </authorList>
    </citation>
    <scope>NUCLEOTIDE SEQUENCE [LARGE SCALE GENOMIC DNA]</scope>
    <source>
        <strain evidence="1 2">JCM 15093</strain>
    </source>
</reference>
<accession>A0A069CXH5</accession>